<dbReference type="PANTHER" id="PTHR34580">
    <property type="match status" value="1"/>
</dbReference>
<dbReference type="InterPro" id="IPR036390">
    <property type="entry name" value="WH_DNA-bd_sf"/>
</dbReference>
<name>A0A2W6HZC2_STEMA</name>
<dbReference type="InterPro" id="IPR026881">
    <property type="entry name" value="WYL_dom"/>
</dbReference>
<keyword evidence="3" id="KW-0238">DNA-binding</keyword>
<organism evidence="3 4">
    <name type="scientific">Stenotrophomonas maltophilia</name>
    <name type="common">Pseudomonas maltophilia</name>
    <name type="synonym">Xanthomonas maltophilia</name>
    <dbReference type="NCBI Taxonomy" id="40324"/>
    <lineage>
        <taxon>Bacteria</taxon>
        <taxon>Pseudomonadati</taxon>
        <taxon>Pseudomonadota</taxon>
        <taxon>Gammaproteobacteria</taxon>
        <taxon>Lysobacterales</taxon>
        <taxon>Lysobacteraceae</taxon>
        <taxon>Stenotrophomonas</taxon>
        <taxon>Stenotrophomonas maltophilia group</taxon>
    </lineage>
</organism>
<dbReference type="PROSITE" id="PS52050">
    <property type="entry name" value="WYL"/>
    <property type="match status" value="1"/>
</dbReference>
<accession>A0A2W6HZC2</accession>
<dbReference type="InterPro" id="IPR051534">
    <property type="entry name" value="CBASS_pafABC_assoc_protein"/>
</dbReference>
<sequence>MRKADRLFQLVNLIRVRQPVTAAALAAELGLSVRSIYRYIDDLSVAGIPVYGEPGIGYRLDPGFELPPLSLDAAEAEALQLAVEMLACSGGGHLQPAARSLLHKLQAAMPARAASPRIARALRAVPVSLPYWQPLHAAIAAGRSVRLRYRTLHGELSDRTVYPLGLFHWGQHWTLGSWCALRQDYRDFRLDQIEALAEADGLALPAQVGLQAYLRHQQQAWALRGH</sequence>
<reference evidence="3 4" key="1">
    <citation type="submission" date="2016-05" db="EMBL/GenBank/DDBJ databases">
        <authorList>
            <person name="Lavstsen T."/>
            <person name="Jespersen J.S."/>
        </authorList>
    </citation>
    <scope>NUCLEOTIDE SEQUENCE [LARGE SCALE GENOMIC DNA]</scope>
    <source>
        <strain evidence="3 4">SM-5815</strain>
    </source>
</reference>
<dbReference type="EMBL" id="LXXM01000215">
    <property type="protein sequence ID" value="PZS88274.1"/>
    <property type="molecule type" value="Genomic_DNA"/>
</dbReference>
<dbReference type="Proteomes" id="UP000249614">
    <property type="component" value="Unassembled WGS sequence"/>
</dbReference>
<dbReference type="Pfam" id="PF08279">
    <property type="entry name" value="HTH_11"/>
    <property type="match status" value="1"/>
</dbReference>
<dbReference type="PANTHER" id="PTHR34580:SF3">
    <property type="entry name" value="PROTEIN PAFB"/>
    <property type="match status" value="1"/>
</dbReference>
<dbReference type="InterPro" id="IPR013196">
    <property type="entry name" value="HTH_11"/>
</dbReference>
<dbReference type="GO" id="GO:0003677">
    <property type="term" value="F:DNA binding"/>
    <property type="evidence" value="ECO:0007669"/>
    <property type="project" value="UniProtKB-KW"/>
</dbReference>
<dbReference type="InterPro" id="IPR036388">
    <property type="entry name" value="WH-like_DNA-bd_sf"/>
</dbReference>
<feature type="domain" description="WYL" evidence="2">
    <location>
        <begin position="132"/>
        <end position="196"/>
    </location>
</feature>
<dbReference type="Pfam" id="PF13280">
    <property type="entry name" value="WYL"/>
    <property type="match status" value="1"/>
</dbReference>
<proteinExistence type="predicted"/>
<dbReference type="SUPFAM" id="SSF46785">
    <property type="entry name" value="Winged helix' DNA-binding domain"/>
    <property type="match status" value="1"/>
</dbReference>
<feature type="domain" description="Helix-turn-helix type 11" evidence="1">
    <location>
        <begin position="6"/>
        <end position="59"/>
    </location>
</feature>
<dbReference type="AlphaFoldDB" id="A0A2W6HZC2"/>
<evidence type="ECO:0000313" key="3">
    <source>
        <dbReference type="EMBL" id="PZS88274.1"/>
    </source>
</evidence>
<comment type="caution">
    <text evidence="3">The sequence shown here is derived from an EMBL/GenBank/DDBJ whole genome shotgun (WGS) entry which is preliminary data.</text>
</comment>
<evidence type="ECO:0000259" key="1">
    <source>
        <dbReference type="Pfam" id="PF08279"/>
    </source>
</evidence>
<evidence type="ECO:0000259" key="2">
    <source>
        <dbReference type="Pfam" id="PF13280"/>
    </source>
</evidence>
<gene>
    <name evidence="3" type="ORF">A7X83_01495</name>
</gene>
<evidence type="ECO:0000313" key="4">
    <source>
        <dbReference type="Proteomes" id="UP000249614"/>
    </source>
</evidence>
<dbReference type="RefSeq" id="WP_111113444.1">
    <property type="nucleotide sequence ID" value="NZ_LXXM01000215.1"/>
</dbReference>
<dbReference type="Gene3D" id="1.10.10.10">
    <property type="entry name" value="Winged helix-like DNA-binding domain superfamily/Winged helix DNA-binding domain"/>
    <property type="match status" value="1"/>
</dbReference>
<protein>
    <submittedName>
        <fullName evidence="3">DNA-binding transcriptional regulator</fullName>
    </submittedName>
</protein>